<comment type="caution">
    <text evidence="1">The sequence shown here is derived from an EMBL/GenBank/DDBJ whole genome shotgun (WGS) entry which is preliminary data.</text>
</comment>
<keyword evidence="2" id="KW-1185">Reference proteome</keyword>
<evidence type="ECO:0000313" key="1">
    <source>
        <dbReference type="EMBL" id="MBU3065909.1"/>
    </source>
</evidence>
<reference evidence="1 2" key="1">
    <citation type="submission" date="2021-06" db="EMBL/GenBank/DDBJ databases">
        <title>Actinomycetes sequencing.</title>
        <authorList>
            <person name="Shan Q."/>
        </authorList>
    </citation>
    <scope>NUCLEOTIDE SEQUENCE [LARGE SCALE GENOMIC DNA]</scope>
    <source>
        <strain evidence="1 2">NEAU-G5</strain>
    </source>
</reference>
<evidence type="ECO:0000313" key="2">
    <source>
        <dbReference type="Proteomes" id="UP000733379"/>
    </source>
</evidence>
<gene>
    <name evidence="1" type="ORF">KO481_30860</name>
</gene>
<organism evidence="1 2">
    <name type="scientific">Nocardia albiluteola</name>
    <dbReference type="NCBI Taxonomy" id="2842303"/>
    <lineage>
        <taxon>Bacteria</taxon>
        <taxon>Bacillati</taxon>
        <taxon>Actinomycetota</taxon>
        <taxon>Actinomycetes</taxon>
        <taxon>Mycobacteriales</taxon>
        <taxon>Nocardiaceae</taxon>
        <taxon>Nocardia</taxon>
    </lineage>
</organism>
<accession>A0ABS6B9Q5</accession>
<proteinExistence type="predicted"/>
<name>A0ABS6B9Q5_9NOCA</name>
<dbReference type="EMBL" id="JAHKNI010000012">
    <property type="protein sequence ID" value="MBU3065909.1"/>
    <property type="molecule type" value="Genomic_DNA"/>
</dbReference>
<protein>
    <recommendedName>
        <fullName evidence="3">Arsenate reductase</fullName>
    </recommendedName>
</protein>
<sequence>MTINLDSSDWVPDSCTLPTAAQPMRVAEFDRFFADAVQRTDRTDRTRLELLIDADAEPLGRDLAERETSCCSFFTFTFEPAGAGAVRMRIDVPAVHVDVLDALESHVGAVRR</sequence>
<dbReference type="Proteomes" id="UP000733379">
    <property type="component" value="Unassembled WGS sequence"/>
</dbReference>
<evidence type="ECO:0008006" key="3">
    <source>
        <dbReference type="Google" id="ProtNLM"/>
    </source>
</evidence>
<dbReference type="RefSeq" id="WP_215921976.1">
    <property type="nucleotide sequence ID" value="NZ_JAHKNI010000012.1"/>
</dbReference>